<dbReference type="OMA" id="SAFQMRG"/>
<reference evidence="2 3" key="1">
    <citation type="submission" date="2008-07" db="EMBL/GenBank/DDBJ databases">
        <authorList>
            <person name="El-Sayed N."/>
            <person name="Caler E."/>
            <person name="Inman J."/>
            <person name="Amedeo P."/>
            <person name="Hass B."/>
            <person name="Wortman J."/>
        </authorList>
    </citation>
    <scope>NUCLEOTIDE SEQUENCE [LARGE SCALE GENOMIC DNA]</scope>
    <source>
        <strain evidence="3">ATCC 50983 / TXsc</strain>
    </source>
</reference>
<evidence type="ECO:0000313" key="2">
    <source>
        <dbReference type="EMBL" id="EER17657.1"/>
    </source>
</evidence>
<dbReference type="AlphaFoldDB" id="C5KCQ8"/>
<dbReference type="Proteomes" id="UP000007800">
    <property type="component" value="Unassembled WGS sequence"/>
</dbReference>
<gene>
    <name evidence="2" type="ORF">Pmar_PMAR023578</name>
</gene>
<feature type="compositionally biased region" description="Basic residues" evidence="1">
    <location>
        <begin position="63"/>
        <end position="79"/>
    </location>
</feature>
<feature type="region of interest" description="Disordered" evidence="1">
    <location>
        <begin position="56"/>
        <end position="85"/>
    </location>
</feature>
<dbReference type="RefSeq" id="XP_002785861.1">
    <property type="nucleotide sequence ID" value="XM_002785815.1"/>
</dbReference>
<accession>C5KCQ8</accession>
<protein>
    <submittedName>
        <fullName evidence="2">Uncharacterized protein</fullName>
    </submittedName>
</protein>
<sequence>MDATEAPGSMVKIEEWLKALRDHLGSLDEKLFIDEAEEPLTIPPIGQPLLPPVGVAAEEVAKTRPRSSKKKKGKGKKGKAQGQAMSAFQMRGTAGEFHVTTLSPQPRVSGVFMND</sequence>
<dbReference type="InParanoid" id="C5KCQ8"/>
<keyword evidence="3" id="KW-1185">Reference proteome</keyword>
<name>C5KCQ8_PERM5</name>
<evidence type="ECO:0000256" key="1">
    <source>
        <dbReference type="SAM" id="MobiDB-lite"/>
    </source>
</evidence>
<proteinExistence type="predicted"/>
<evidence type="ECO:0000313" key="3">
    <source>
        <dbReference type="Proteomes" id="UP000007800"/>
    </source>
</evidence>
<dbReference type="GeneID" id="9087160"/>
<organism evidence="3">
    <name type="scientific">Perkinsus marinus (strain ATCC 50983 / TXsc)</name>
    <dbReference type="NCBI Taxonomy" id="423536"/>
    <lineage>
        <taxon>Eukaryota</taxon>
        <taxon>Sar</taxon>
        <taxon>Alveolata</taxon>
        <taxon>Perkinsozoa</taxon>
        <taxon>Perkinsea</taxon>
        <taxon>Perkinsida</taxon>
        <taxon>Perkinsidae</taxon>
        <taxon>Perkinsus</taxon>
    </lineage>
</organism>
<dbReference type="EMBL" id="GG671995">
    <property type="protein sequence ID" value="EER17657.1"/>
    <property type="molecule type" value="Genomic_DNA"/>
</dbReference>